<dbReference type="PRINTS" id="PR00038">
    <property type="entry name" value="HTHLUXR"/>
</dbReference>
<protein>
    <submittedName>
        <fullName evidence="6">DNA-binding response regulator</fullName>
    </submittedName>
</protein>
<dbReference type="AlphaFoldDB" id="A0A370WT62"/>
<dbReference type="InterPro" id="IPR001789">
    <property type="entry name" value="Sig_transdc_resp-reg_receiver"/>
</dbReference>
<evidence type="ECO:0000259" key="4">
    <source>
        <dbReference type="PROSITE" id="PS50043"/>
    </source>
</evidence>
<dbReference type="EMBL" id="QRBE01000015">
    <property type="protein sequence ID" value="RDS79207.1"/>
    <property type="molecule type" value="Genomic_DNA"/>
</dbReference>
<dbReference type="Gene3D" id="3.40.50.2300">
    <property type="match status" value="1"/>
</dbReference>
<dbReference type="PROSITE" id="PS50110">
    <property type="entry name" value="RESPONSE_REGULATORY"/>
    <property type="match status" value="1"/>
</dbReference>
<feature type="domain" description="HTH luxR-type" evidence="4">
    <location>
        <begin position="162"/>
        <end position="227"/>
    </location>
</feature>
<keyword evidence="2 6" id="KW-0238">DNA-binding</keyword>
<dbReference type="SUPFAM" id="SSF46894">
    <property type="entry name" value="C-terminal effector domain of the bipartite response regulators"/>
    <property type="match status" value="1"/>
</dbReference>
<name>A0A370WT62_9GAMM</name>
<dbReference type="RefSeq" id="WP_115497135.1">
    <property type="nucleotide sequence ID" value="NZ_QRBE01000015.1"/>
</dbReference>
<dbReference type="CDD" id="cd06170">
    <property type="entry name" value="LuxR_C_like"/>
    <property type="match status" value="1"/>
</dbReference>
<evidence type="ECO:0000313" key="7">
    <source>
        <dbReference type="Proteomes" id="UP000254258"/>
    </source>
</evidence>
<sequence>MDNKAPTFSTSHEAARCAADAAAYTLLVADDHPMFRAALSHNLRATLANVKIVEAASQRAVLRALAMEPAIDLVLLDLTMPDTLGFSSLVLLRKEHPHIPVLVISADDRPPTVWHARQFGAIGFLSKSSPMDIFRDAILRVLDGGSWFVADKVHGDAHDLALAARLALLTPQQLGVLMLLTEGLPNKQIAERLGIADNTVKIHVAAVLRKLRCRSRTQAALIGQSLATDSGQA</sequence>
<dbReference type="SMART" id="SM00448">
    <property type="entry name" value="REC"/>
    <property type="match status" value="1"/>
</dbReference>
<dbReference type="Pfam" id="PF00072">
    <property type="entry name" value="Response_reg"/>
    <property type="match status" value="1"/>
</dbReference>
<dbReference type="OrthoDB" id="9814495at2"/>
<evidence type="ECO:0000313" key="6">
    <source>
        <dbReference type="EMBL" id="RDS79207.1"/>
    </source>
</evidence>
<comment type="caution">
    <text evidence="6">The sequence shown here is derived from an EMBL/GenBank/DDBJ whole genome shotgun (WGS) entry which is preliminary data.</text>
</comment>
<dbReference type="SMART" id="SM00421">
    <property type="entry name" value="HTH_LUXR"/>
    <property type="match status" value="1"/>
</dbReference>
<evidence type="ECO:0000256" key="1">
    <source>
        <dbReference type="ARBA" id="ARBA00022553"/>
    </source>
</evidence>
<evidence type="ECO:0000256" key="3">
    <source>
        <dbReference type="PROSITE-ProRule" id="PRU00169"/>
    </source>
</evidence>
<dbReference type="PANTHER" id="PTHR45566">
    <property type="entry name" value="HTH-TYPE TRANSCRIPTIONAL REGULATOR YHJB-RELATED"/>
    <property type="match status" value="1"/>
</dbReference>
<accession>A0A370WT62</accession>
<dbReference type="CDD" id="cd17535">
    <property type="entry name" value="REC_NarL-like"/>
    <property type="match status" value="1"/>
</dbReference>
<dbReference type="InterPro" id="IPR000792">
    <property type="entry name" value="Tscrpt_reg_LuxR_C"/>
</dbReference>
<dbReference type="InterPro" id="IPR011006">
    <property type="entry name" value="CheY-like_superfamily"/>
</dbReference>
<reference evidence="6 7" key="1">
    <citation type="submission" date="2018-07" db="EMBL/GenBank/DDBJ databases">
        <title>Dyella monticola sp. nov. and Dyella psychrodurans sp. nov. isolated from monsoon evergreen broad-leaved forest soil of Dinghu Mountain, China.</title>
        <authorList>
            <person name="Gao Z."/>
            <person name="Qiu L."/>
        </authorList>
    </citation>
    <scope>NUCLEOTIDE SEQUENCE [LARGE SCALE GENOMIC DNA]</scope>
    <source>
        <strain evidence="6 7">4G-K06</strain>
    </source>
</reference>
<keyword evidence="1 3" id="KW-0597">Phosphoprotein</keyword>
<dbReference type="GO" id="GO:0000160">
    <property type="term" value="P:phosphorelay signal transduction system"/>
    <property type="evidence" value="ECO:0007669"/>
    <property type="project" value="InterPro"/>
</dbReference>
<dbReference type="Pfam" id="PF00196">
    <property type="entry name" value="GerE"/>
    <property type="match status" value="1"/>
</dbReference>
<evidence type="ECO:0000256" key="2">
    <source>
        <dbReference type="ARBA" id="ARBA00023125"/>
    </source>
</evidence>
<dbReference type="Proteomes" id="UP000254258">
    <property type="component" value="Unassembled WGS sequence"/>
</dbReference>
<organism evidence="6 7">
    <name type="scientific">Dyella monticola</name>
    <dbReference type="NCBI Taxonomy" id="1927958"/>
    <lineage>
        <taxon>Bacteria</taxon>
        <taxon>Pseudomonadati</taxon>
        <taxon>Pseudomonadota</taxon>
        <taxon>Gammaproteobacteria</taxon>
        <taxon>Lysobacterales</taxon>
        <taxon>Rhodanobacteraceae</taxon>
        <taxon>Dyella</taxon>
    </lineage>
</organism>
<feature type="domain" description="Response regulatory" evidence="5">
    <location>
        <begin position="25"/>
        <end position="142"/>
    </location>
</feature>
<dbReference type="SUPFAM" id="SSF52172">
    <property type="entry name" value="CheY-like"/>
    <property type="match status" value="1"/>
</dbReference>
<feature type="modified residue" description="4-aspartylphosphate" evidence="3">
    <location>
        <position position="77"/>
    </location>
</feature>
<dbReference type="GO" id="GO:0006355">
    <property type="term" value="P:regulation of DNA-templated transcription"/>
    <property type="evidence" value="ECO:0007669"/>
    <property type="project" value="InterPro"/>
</dbReference>
<dbReference type="InterPro" id="IPR016032">
    <property type="entry name" value="Sig_transdc_resp-reg_C-effctor"/>
</dbReference>
<dbReference type="PROSITE" id="PS00622">
    <property type="entry name" value="HTH_LUXR_1"/>
    <property type="match status" value="1"/>
</dbReference>
<dbReference type="InterPro" id="IPR051015">
    <property type="entry name" value="EvgA-like"/>
</dbReference>
<dbReference type="InterPro" id="IPR058245">
    <property type="entry name" value="NreC/VraR/RcsB-like_REC"/>
</dbReference>
<dbReference type="GO" id="GO:0003677">
    <property type="term" value="F:DNA binding"/>
    <property type="evidence" value="ECO:0007669"/>
    <property type="project" value="UniProtKB-KW"/>
</dbReference>
<proteinExistence type="predicted"/>
<keyword evidence="7" id="KW-1185">Reference proteome</keyword>
<dbReference type="PROSITE" id="PS50043">
    <property type="entry name" value="HTH_LUXR_2"/>
    <property type="match status" value="1"/>
</dbReference>
<evidence type="ECO:0000259" key="5">
    <source>
        <dbReference type="PROSITE" id="PS50110"/>
    </source>
</evidence>
<gene>
    <name evidence="6" type="ORF">DWU98_18825</name>
</gene>
<dbReference type="PANTHER" id="PTHR45566:SF1">
    <property type="entry name" value="HTH-TYPE TRANSCRIPTIONAL REGULATOR YHJB-RELATED"/>
    <property type="match status" value="1"/>
</dbReference>